<dbReference type="CDD" id="cd00067">
    <property type="entry name" value="GAL4"/>
    <property type="match status" value="1"/>
</dbReference>
<dbReference type="Gene3D" id="4.10.240.10">
    <property type="entry name" value="Zn(2)-C6 fungal-type DNA-binding domain"/>
    <property type="match status" value="1"/>
</dbReference>
<dbReference type="GO" id="GO:0001228">
    <property type="term" value="F:DNA-binding transcription activator activity, RNA polymerase II-specific"/>
    <property type="evidence" value="ECO:0007669"/>
    <property type="project" value="TreeGrafter"/>
</dbReference>
<dbReference type="GO" id="GO:0008270">
    <property type="term" value="F:zinc ion binding"/>
    <property type="evidence" value="ECO:0007669"/>
    <property type="project" value="InterPro"/>
</dbReference>
<dbReference type="PROSITE" id="PS00463">
    <property type="entry name" value="ZN2_CY6_FUNGAL_1"/>
    <property type="match status" value="1"/>
</dbReference>
<dbReference type="InterPro" id="IPR021858">
    <property type="entry name" value="Fun_TF"/>
</dbReference>
<evidence type="ECO:0000259" key="2">
    <source>
        <dbReference type="PROSITE" id="PS50048"/>
    </source>
</evidence>
<accession>A0A1Y1YCG3</accession>
<comment type="caution">
    <text evidence="3">The sequence shown here is derived from an EMBL/GenBank/DDBJ whole genome shotgun (WGS) entry which is preliminary data.</text>
</comment>
<organism evidence="3 4">
    <name type="scientific">Clohesyomyces aquaticus</name>
    <dbReference type="NCBI Taxonomy" id="1231657"/>
    <lineage>
        <taxon>Eukaryota</taxon>
        <taxon>Fungi</taxon>
        <taxon>Dikarya</taxon>
        <taxon>Ascomycota</taxon>
        <taxon>Pezizomycotina</taxon>
        <taxon>Dothideomycetes</taxon>
        <taxon>Pleosporomycetidae</taxon>
        <taxon>Pleosporales</taxon>
        <taxon>Lindgomycetaceae</taxon>
        <taxon>Clohesyomyces</taxon>
    </lineage>
</organism>
<dbReference type="Pfam" id="PF11951">
    <property type="entry name" value="Fungal_trans_2"/>
    <property type="match status" value="1"/>
</dbReference>
<dbReference type="OrthoDB" id="3546279at2759"/>
<dbReference type="PANTHER" id="PTHR47784:SF5">
    <property type="entry name" value="STEROL UPTAKE CONTROL PROTEIN 2"/>
    <property type="match status" value="1"/>
</dbReference>
<dbReference type="Proteomes" id="UP000193144">
    <property type="component" value="Unassembled WGS sequence"/>
</dbReference>
<dbReference type="InterPro" id="IPR053157">
    <property type="entry name" value="Sterol_Uptake_Regulator"/>
</dbReference>
<keyword evidence="4" id="KW-1185">Reference proteome</keyword>
<dbReference type="STRING" id="1231657.A0A1Y1YCG3"/>
<name>A0A1Y1YCG3_9PLEO</name>
<dbReference type="EMBL" id="MCFA01000271">
    <property type="protein sequence ID" value="ORX95731.1"/>
    <property type="molecule type" value="Genomic_DNA"/>
</dbReference>
<sequence length="388" mass="43769">MPSRRTHQKSRHGCAQCKTAHVKCDEKRPVCGRCMRSGKECIFRMLSTSSGQVLASPTAISISSTSRANLPFGNPPINAPATGRWSPSWQDLQLLHHYTVATYVTIADHDHIRELWQTTVPRMALKYEFLMHGLLSVAALHLASSHPESDTSYTDAAICHHDLALAEYRVQLNDIDSENCSALFACSTMVILFAFGFSLSRVHCGAGIQRPVQEITNIFVLLRGSYALIQESWHWLETGELSLLFQERAGDASTVLPHEVMASFRRLEEFLESAEADFQEKSVYQTAIRRLKECFVSVLPNHADKGLVLSWPMLVEPVYIVFLTEERPMALVILAHYATVLDTVKSSWWALGWGKQLLLDICQLLSEEYQSLVWWPQIAIQRKDGLLN</sequence>
<evidence type="ECO:0000256" key="1">
    <source>
        <dbReference type="ARBA" id="ARBA00023242"/>
    </source>
</evidence>
<dbReference type="PANTHER" id="PTHR47784">
    <property type="entry name" value="STEROL UPTAKE CONTROL PROTEIN 2"/>
    <property type="match status" value="1"/>
</dbReference>
<dbReference type="InterPro" id="IPR036864">
    <property type="entry name" value="Zn2-C6_fun-type_DNA-bd_sf"/>
</dbReference>
<keyword evidence="1" id="KW-0539">Nucleus</keyword>
<dbReference type="AlphaFoldDB" id="A0A1Y1YCG3"/>
<dbReference type="InterPro" id="IPR001138">
    <property type="entry name" value="Zn2Cys6_DnaBD"/>
</dbReference>
<proteinExistence type="predicted"/>
<dbReference type="PROSITE" id="PS50048">
    <property type="entry name" value="ZN2_CY6_FUNGAL_2"/>
    <property type="match status" value="1"/>
</dbReference>
<dbReference type="SUPFAM" id="SSF57701">
    <property type="entry name" value="Zn2/Cys6 DNA-binding domain"/>
    <property type="match status" value="1"/>
</dbReference>
<dbReference type="SMART" id="SM00066">
    <property type="entry name" value="GAL4"/>
    <property type="match status" value="1"/>
</dbReference>
<evidence type="ECO:0000313" key="4">
    <source>
        <dbReference type="Proteomes" id="UP000193144"/>
    </source>
</evidence>
<dbReference type="Pfam" id="PF00172">
    <property type="entry name" value="Zn_clus"/>
    <property type="match status" value="1"/>
</dbReference>
<evidence type="ECO:0000313" key="3">
    <source>
        <dbReference type="EMBL" id="ORX95731.1"/>
    </source>
</evidence>
<gene>
    <name evidence="3" type="ORF">BCR34DRAFT_579117</name>
</gene>
<feature type="domain" description="Zn(2)-C6 fungal-type" evidence="2">
    <location>
        <begin position="13"/>
        <end position="43"/>
    </location>
</feature>
<protein>
    <recommendedName>
        <fullName evidence="2">Zn(2)-C6 fungal-type domain-containing protein</fullName>
    </recommendedName>
</protein>
<reference evidence="3 4" key="1">
    <citation type="submission" date="2016-07" db="EMBL/GenBank/DDBJ databases">
        <title>Pervasive Adenine N6-methylation of Active Genes in Fungi.</title>
        <authorList>
            <consortium name="DOE Joint Genome Institute"/>
            <person name="Mondo S.J."/>
            <person name="Dannebaum R.O."/>
            <person name="Kuo R.C."/>
            <person name="Labutti K."/>
            <person name="Haridas S."/>
            <person name="Kuo A."/>
            <person name="Salamov A."/>
            <person name="Ahrendt S.R."/>
            <person name="Lipzen A."/>
            <person name="Sullivan W."/>
            <person name="Andreopoulos W.B."/>
            <person name="Clum A."/>
            <person name="Lindquist E."/>
            <person name="Daum C."/>
            <person name="Ramamoorthy G.K."/>
            <person name="Gryganskyi A."/>
            <person name="Culley D."/>
            <person name="Magnuson J.K."/>
            <person name="James T.Y."/>
            <person name="O'Malley M.A."/>
            <person name="Stajich J.E."/>
            <person name="Spatafora J.W."/>
            <person name="Visel A."/>
            <person name="Grigoriev I.V."/>
        </authorList>
    </citation>
    <scope>NUCLEOTIDE SEQUENCE [LARGE SCALE GENOMIC DNA]</scope>
    <source>
        <strain evidence="3 4">CBS 115471</strain>
    </source>
</reference>